<dbReference type="PANTHER" id="PTHR12287">
    <property type="entry name" value="EPIDERMAL GROWTH FACTOR RECEPTOR KINASE SUBSTRATE EPS8-RELATED PROTEIN"/>
    <property type="match status" value="1"/>
</dbReference>
<dbReference type="InterPro" id="IPR001452">
    <property type="entry name" value="SH3_domain"/>
</dbReference>
<dbReference type="InterPro" id="IPR036028">
    <property type="entry name" value="SH3-like_dom_sf"/>
</dbReference>
<evidence type="ECO:0000256" key="2">
    <source>
        <dbReference type="PROSITE-ProRule" id="PRU00192"/>
    </source>
</evidence>
<dbReference type="InterPro" id="IPR039801">
    <property type="entry name" value="EPS8-like"/>
</dbReference>
<name>A0ABR4BCP3_9LECA</name>
<feature type="domain" description="SH3" evidence="4">
    <location>
        <begin position="156"/>
        <end position="217"/>
    </location>
</feature>
<accession>A0ABR4BCP3</accession>
<dbReference type="Gene3D" id="2.30.30.40">
    <property type="entry name" value="SH3 Domains"/>
    <property type="match status" value="2"/>
</dbReference>
<feature type="region of interest" description="Disordered" evidence="3">
    <location>
        <begin position="293"/>
        <end position="317"/>
    </location>
</feature>
<organism evidence="5 6">
    <name type="scientific">Lepraria finkii</name>
    <dbReference type="NCBI Taxonomy" id="1340010"/>
    <lineage>
        <taxon>Eukaryota</taxon>
        <taxon>Fungi</taxon>
        <taxon>Dikarya</taxon>
        <taxon>Ascomycota</taxon>
        <taxon>Pezizomycotina</taxon>
        <taxon>Lecanoromycetes</taxon>
        <taxon>OSLEUM clade</taxon>
        <taxon>Lecanoromycetidae</taxon>
        <taxon>Lecanorales</taxon>
        <taxon>Lecanorineae</taxon>
        <taxon>Stereocaulaceae</taxon>
        <taxon>Lepraria</taxon>
    </lineage>
</organism>
<dbReference type="EMBL" id="JBHFEH010000012">
    <property type="protein sequence ID" value="KAL2055202.1"/>
    <property type="molecule type" value="Genomic_DNA"/>
</dbReference>
<evidence type="ECO:0000313" key="5">
    <source>
        <dbReference type="EMBL" id="KAL2055202.1"/>
    </source>
</evidence>
<dbReference type="PANTHER" id="PTHR12287:SF23">
    <property type="entry name" value="AROUSER, ISOFORM A-RELATED"/>
    <property type="match status" value="1"/>
</dbReference>
<sequence length="348" mass="38844">MAACESTFALITETLYRLTDESLEACGPENTKVQFVQLWNTSGIKTALKHVSILIPALNIIHSALISKDKAEMMDILTNERSRTAFVKVACNAIWDTRSTLTISKPSTPSKPEADHRSFGLDPYFANSNFYRNVWAMAKKRNSSIAVSNQDTGRPEHSHLAKAMASFKAGPQHPDQLSFRRFDLLEVSRVRGPWWQAKKNSGETGRVPSNYLSLFDARLPMHNDVCTRVVKAAYPYIADPKKLEELSFEKDEVMEAYDMKTGWWYAKEKTGESGVVPAPYFILDDEARTDRRRPLASLPSPPPCSQAPKKSRQATAISAVDAAVVEPPDMFSSLDHPPIAQAVWNAPD</sequence>
<feature type="domain" description="SH3" evidence="4">
    <location>
        <begin position="225"/>
        <end position="286"/>
    </location>
</feature>
<evidence type="ECO:0000256" key="1">
    <source>
        <dbReference type="ARBA" id="ARBA00022443"/>
    </source>
</evidence>
<gene>
    <name evidence="5" type="ORF">ABVK25_004540</name>
</gene>
<dbReference type="SUPFAM" id="SSF50044">
    <property type="entry name" value="SH3-domain"/>
    <property type="match status" value="2"/>
</dbReference>
<keyword evidence="6" id="KW-1185">Reference proteome</keyword>
<keyword evidence="1 2" id="KW-0728">SH3 domain</keyword>
<dbReference type="Pfam" id="PF00018">
    <property type="entry name" value="SH3_1"/>
    <property type="match status" value="1"/>
</dbReference>
<comment type="caution">
    <text evidence="5">The sequence shown here is derived from an EMBL/GenBank/DDBJ whole genome shotgun (WGS) entry which is preliminary data.</text>
</comment>
<evidence type="ECO:0000256" key="3">
    <source>
        <dbReference type="SAM" id="MobiDB-lite"/>
    </source>
</evidence>
<dbReference type="Proteomes" id="UP001590951">
    <property type="component" value="Unassembled WGS sequence"/>
</dbReference>
<reference evidence="5 6" key="1">
    <citation type="submission" date="2024-09" db="EMBL/GenBank/DDBJ databases">
        <title>Rethinking Asexuality: The Enigmatic Case of Functional Sexual Genes in Lepraria (Stereocaulaceae).</title>
        <authorList>
            <person name="Doellman M."/>
            <person name="Sun Y."/>
            <person name="Barcenas-Pena A."/>
            <person name="Lumbsch H.T."/>
            <person name="Grewe F."/>
        </authorList>
    </citation>
    <scope>NUCLEOTIDE SEQUENCE [LARGE SCALE GENOMIC DNA]</scope>
    <source>
        <strain evidence="5 6">Grewe 0041</strain>
    </source>
</reference>
<protein>
    <recommendedName>
        <fullName evidence="4">SH3 domain-containing protein</fullName>
    </recommendedName>
</protein>
<evidence type="ECO:0000313" key="6">
    <source>
        <dbReference type="Proteomes" id="UP001590951"/>
    </source>
</evidence>
<dbReference type="SMART" id="SM00326">
    <property type="entry name" value="SH3"/>
    <property type="match status" value="2"/>
</dbReference>
<evidence type="ECO:0000259" key="4">
    <source>
        <dbReference type="PROSITE" id="PS50002"/>
    </source>
</evidence>
<proteinExistence type="predicted"/>
<dbReference type="PROSITE" id="PS50002">
    <property type="entry name" value="SH3"/>
    <property type="match status" value="2"/>
</dbReference>